<protein>
    <submittedName>
        <fullName evidence="1">Uncharacterized protein</fullName>
    </submittedName>
</protein>
<proteinExistence type="predicted"/>
<dbReference type="InParanoid" id="A0A5F8A9A5"/>
<accession>A0A5F8A9A5</accession>
<dbReference type="Proteomes" id="UP000006718">
    <property type="component" value="Chromosome 11"/>
</dbReference>
<evidence type="ECO:0000313" key="1">
    <source>
        <dbReference type="Ensembl" id="ENSMMUP00000074517.1"/>
    </source>
</evidence>
<dbReference type="Bgee" id="ENSMMUG00000060614">
    <property type="expression patterns" value="Expressed in spermatocyte and 1 other cell type or tissue"/>
</dbReference>
<evidence type="ECO:0000313" key="2">
    <source>
        <dbReference type="Proteomes" id="UP000006718"/>
    </source>
</evidence>
<dbReference type="Ensembl" id="ENSMMUT00000086323.1">
    <property type="protein sequence ID" value="ENSMMUP00000074517.1"/>
    <property type="gene ID" value="ENSMMUG00000060614.1"/>
</dbReference>
<dbReference type="GeneTree" id="ENSGT00940000161627"/>
<reference evidence="1" key="2">
    <citation type="submission" date="2019-01" db="EMBL/GenBank/DDBJ databases">
        <authorList>
            <person name="Graves T."/>
            <person name="Eichler E.E."/>
            <person name="Wilson R.K."/>
        </authorList>
    </citation>
    <scope>NUCLEOTIDE SEQUENCE [LARGE SCALE GENOMIC DNA]</scope>
    <source>
        <strain evidence="1">17573</strain>
    </source>
</reference>
<reference evidence="1" key="4">
    <citation type="submission" date="2025-09" db="UniProtKB">
        <authorList>
            <consortium name="Ensembl"/>
        </authorList>
    </citation>
    <scope>IDENTIFICATION</scope>
    <source>
        <strain evidence="1">17573</strain>
    </source>
</reference>
<dbReference type="AlphaFoldDB" id="A0A5F8A9A5"/>
<dbReference type="PANTHER" id="PTHR46254:SF7">
    <property type="entry name" value="PI4-KINASE N-TERMINAL DOMAIN-CONTAINING PROTEIN"/>
    <property type="match status" value="1"/>
</dbReference>
<reference evidence="1" key="3">
    <citation type="submission" date="2025-08" db="UniProtKB">
        <authorList>
            <consortium name="Ensembl"/>
        </authorList>
    </citation>
    <scope>IDENTIFICATION</scope>
    <source>
        <strain evidence="1">17573</strain>
    </source>
</reference>
<keyword evidence="2" id="KW-1185">Reference proteome</keyword>
<reference evidence="2" key="1">
    <citation type="journal article" date="2007" name="Science">
        <title>Evolutionary and biomedical insights from the rhesus macaque genome.</title>
        <authorList>
            <person name="Gibbs R.A."/>
            <person name="Rogers J."/>
            <person name="Katze M.G."/>
            <person name="Bumgarner R."/>
            <person name="Weinstock G.M."/>
            <person name="Mardis E.R."/>
            <person name="Remington K.A."/>
            <person name="Strausberg R.L."/>
            <person name="Venter J.C."/>
            <person name="Wilson R.K."/>
            <person name="Batzer M.A."/>
            <person name="Bustamante C.D."/>
            <person name="Eichler E.E."/>
            <person name="Hahn M.W."/>
            <person name="Hardison R.C."/>
            <person name="Makova K.D."/>
            <person name="Miller W."/>
            <person name="Milosavljevic A."/>
            <person name="Palermo R.E."/>
            <person name="Siepel A."/>
            <person name="Sikela J.M."/>
            <person name="Attaway T."/>
            <person name="Bell S."/>
            <person name="Bernard K.E."/>
            <person name="Buhay C.J."/>
            <person name="Chandrabose M.N."/>
            <person name="Dao M."/>
            <person name="Davis C."/>
            <person name="Delehaunty K.D."/>
            <person name="Ding Y."/>
            <person name="Dinh H.H."/>
            <person name="Dugan-Rocha S."/>
            <person name="Fulton L.A."/>
            <person name="Gabisi R.A."/>
            <person name="Garner T.T."/>
            <person name="Godfrey J."/>
            <person name="Hawes A.C."/>
            <person name="Hernandez J."/>
            <person name="Hines S."/>
            <person name="Holder M."/>
            <person name="Hume J."/>
            <person name="Jhangiani S.N."/>
            <person name="Joshi V."/>
            <person name="Khan Z.M."/>
            <person name="Kirkness E.F."/>
            <person name="Cree A."/>
            <person name="Fowler R.G."/>
            <person name="Lee S."/>
            <person name="Lewis L.R."/>
            <person name="Li Z."/>
            <person name="Liu Y.-S."/>
            <person name="Moore S.M."/>
            <person name="Muzny D."/>
            <person name="Nazareth L.V."/>
            <person name="Ngo D.N."/>
            <person name="Okwuonu G.O."/>
            <person name="Pai G."/>
            <person name="Parker D."/>
            <person name="Paul H.A."/>
            <person name="Pfannkoch C."/>
            <person name="Pohl C.S."/>
            <person name="Rogers Y.-H.C."/>
            <person name="Ruiz S.J."/>
            <person name="Sabo A."/>
            <person name="Santibanez J."/>
            <person name="Schneider B.W."/>
            <person name="Smith S.M."/>
            <person name="Sodergren E."/>
            <person name="Svatek A.F."/>
            <person name="Utterback T.R."/>
            <person name="Vattathil S."/>
            <person name="Warren W."/>
            <person name="White C.S."/>
            <person name="Chinwalla A.T."/>
            <person name="Feng Y."/>
            <person name="Halpern A.L."/>
            <person name="Hillier L.W."/>
            <person name="Huang X."/>
            <person name="Minx P."/>
            <person name="Nelson J.O."/>
            <person name="Pepin K.H."/>
            <person name="Qin X."/>
            <person name="Sutton G.G."/>
            <person name="Venter E."/>
            <person name="Walenz B.P."/>
            <person name="Wallis J.W."/>
            <person name="Worley K.C."/>
            <person name="Yang S.-P."/>
            <person name="Jones S.M."/>
            <person name="Marra M.A."/>
            <person name="Rocchi M."/>
            <person name="Schein J.E."/>
            <person name="Baertsch R."/>
            <person name="Clarke L."/>
            <person name="Csuros M."/>
            <person name="Glasscock J."/>
            <person name="Harris R.A."/>
            <person name="Havlak P."/>
            <person name="Jackson A.R."/>
            <person name="Jiang H."/>
            <person name="Liu Y."/>
            <person name="Messina D.N."/>
            <person name="Shen Y."/>
            <person name="Song H.X.-Z."/>
            <person name="Wylie T."/>
            <person name="Zhang L."/>
            <person name="Birney E."/>
            <person name="Han K."/>
            <person name="Konkel M.K."/>
            <person name="Lee J."/>
            <person name="Smit A.F.A."/>
            <person name="Ullmer B."/>
            <person name="Wang H."/>
            <person name="Xing J."/>
            <person name="Burhans R."/>
            <person name="Cheng Z."/>
            <person name="Karro J.E."/>
            <person name="Ma J."/>
            <person name="Raney B."/>
            <person name="She X."/>
            <person name="Cox M.J."/>
            <person name="Demuth J.P."/>
            <person name="Dumas L.J."/>
            <person name="Han S.-G."/>
            <person name="Hopkins J."/>
            <person name="Karimpour-Fard A."/>
            <person name="Kim Y.H."/>
            <person name="Pollack J.R."/>
            <person name="Vinar T."/>
            <person name="Addo-Quaye C."/>
            <person name="Degenhardt J."/>
            <person name="Denby A."/>
            <person name="Hubisz M.J."/>
            <person name="Indap A."/>
            <person name="Kosiol C."/>
            <person name="Lahn B.T."/>
            <person name="Lawson H.A."/>
            <person name="Marklein A."/>
            <person name="Nielsen R."/>
            <person name="Vallender E.J."/>
            <person name="Clark A.G."/>
            <person name="Ferguson B."/>
            <person name="Hernandez R.D."/>
            <person name="Hirani K."/>
            <person name="Kehrer-Sawatzki H."/>
            <person name="Kolb J."/>
            <person name="Patil S."/>
            <person name="Pu L.-L."/>
            <person name="Ren Y."/>
            <person name="Smith D.G."/>
            <person name="Wheeler D.A."/>
            <person name="Schenck I."/>
            <person name="Ball E.V."/>
            <person name="Chen R."/>
            <person name="Cooper D.N."/>
            <person name="Giardine B."/>
            <person name="Hsu F."/>
            <person name="Kent W.J."/>
            <person name="Lesk A."/>
            <person name="Nelson D.L."/>
            <person name="O'brien W.E."/>
            <person name="Pruefer K."/>
            <person name="Stenson P.D."/>
            <person name="Wallace J.C."/>
            <person name="Ke H."/>
            <person name="Liu X.-M."/>
            <person name="Wang P."/>
            <person name="Xiang A.P."/>
            <person name="Yang F."/>
            <person name="Barber G.P."/>
            <person name="Haussler D."/>
            <person name="Karolchik D."/>
            <person name="Kern A.D."/>
            <person name="Kuhn R.M."/>
            <person name="Smith K.E."/>
            <person name="Zwieg A.S."/>
        </authorList>
    </citation>
    <scope>NUCLEOTIDE SEQUENCE [LARGE SCALE GENOMIC DNA]</scope>
    <source>
        <strain evidence="2">17573</strain>
    </source>
</reference>
<name>A0A5F8A9A5_MACMU</name>
<organism evidence="1 2">
    <name type="scientific">Macaca mulatta</name>
    <name type="common">Rhesus macaque</name>
    <dbReference type="NCBI Taxonomy" id="9544"/>
    <lineage>
        <taxon>Eukaryota</taxon>
        <taxon>Metazoa</taxon>
        <taxon>Chordata</taxon>
        <taxon>Craniata</taxon>
        <taxon>Vertebrata</taxon>
        <taxon>Euteleostomi</taxon>
        <taxon>Mammalia</taxon>
        <taxon>Eutheria</taxon>
        <taxon>Euarchontoglires</taxon>
        <taxon>Primates</taxon>
        <taxon>Haplorrhini</taxon>
        <taxon>Catarrhini</taxon>
        <taxon>Cercopithecidae</taxon>
        <taxon>Cercopithecinae</taxon>
        <taxon>Macaca</taxon>
    </lineage>
</organism>
<dbReference type="VEuPathDB" id="HostDB:ENSMMUG00000060614"/>
<sequence length="140" mass="16063">CFSETKSGSVARAGVQWCHLGSLQPPPPRFKLSSCLNFPPYLDNFCNLNRGGVSPCRPIWSQTLFFFWTESHFVYRARVQWCDPGSLQPLPPRFKRFSGLSLLSNWDNRCTPPCLANFYIFNIDGVLPCWLGWSRTPDLK</sequence>
<dbReference type="PANTHER" id="PTHR46254">
    <property type="entry name" value="PROTEIN GVQW1-RELATED"/>
    <property type="match status" value="1"/>
</dbReference>